<comment type="caution">
    <text evidence="1">The sequence shown here is derived from an EMBL/GenBank/DDBJ whole genome shotgun (WGS) entry which is preliminary data.</text>
</comment>
<name>A0A3M7PZP8_BRAPC</name>
<sequence>MDSISYERNKDSDLTFVFLLFTHILYLSQVSNKGRSLSPSYQKRKTIFDEFFSLNSYDLKGRDFSQTIKIVFKKKKRRNITLKLIKLLVDGMADEIEGAVGLIGAFCNETVDTYKGDSLPTTIKASTLKSTSLLFKLDRLEILK</sequence>
<evidence type="ECO:0000313" key="2">
    <source>
        <dbReference type="Proteomes" id="UP000276133"/>
    </source>
</evidence>
<reference evidence="1 2" key="1">
    <citation type="journal article" date="2018" name="Sci. Rep.">
        <title>Genomic signatures of local adaptation to the degree of environmental predictability in rotifers.</title>
        <authorList>
            <person name="Franch-Gras L."/>
            <person name="Hahn C."/>
            <person name="Garcia-Roger E.M."/>
            <person name="Carmona M.J."/>
            <person name="Serra M."/>
            <person name="Gomez A."/>
        </authorList>
    </citation>
    <scope>NUCLEOTIDE SEQUENCE [LARGE SCALE GENOMIC DNA]</scope>
    <source>
        <strain evidence="1">HYR1</strain>
    </source>
</reference>
<accession>A0A3M7PZP8</accession>
<proteinExistence type="predicted"/>
<evidence type="ECO:0000313" key="1">
    <source>
        <dbReference type="EMBL" id="RNA04424.1"/>
    </source>
</evidence>
<keyword evidence="2" id="KW-1185">Reference proteome</keyword>
<dbReference type="EMBL" id="REGN01008111">
    <property type="protein sequence ID" value="RNA04424.1"/>
    <property type="molecule type" value="Genomic_DNA"/>
</dbReference>
<protein>
    <submittedName>
        <fullName evidence="1">Uncharacterized protein</fullName>
    </submittedName>
</protein>
<organism evidence="1 2">
    <name type="scientific">Brachionus plicatilis</name>
    <name type="common">Marine rotifer</name>
    <name type="synonym">Brachionus muelleri</name>
    <dbReference type="NCBI Taxonomy" id="10195"/>
    <lineage>
        <taxon>Eukaryota</taxon>
        <taxon>Metazoa</taxon>
        <taxon>Spiralia</taxon>
        <taxon>Gnathifera</taxon>
        <taxon>Rotifera</taxon>
        <taxon>Eurotatoria</taxon>
        <taxon>Monogononta</taxon>
        <taxon>Pseudotrocha</taxon>
        <taxon>Ploima</taxon>
        <taxon>Brachionidae</taxon>
        <taxon>Brachionus</taxon>
    </lineage>
</organism>
<gene>
    <name evidence="1" type="ORF">BpHYR1_033094</name>
</gene>
<dbReference type="AlphaFoldDB" id="A0A3M7PZP8"/>
<dbReference type="Proteomes" id="UP000276133">
    <property type="component" value="Unassembled WGS sequence"/>
</dbReference>